<dbReference type="Pfam" id="PF19700">
    <property type="entry name" value="DUF6198"/>
    <property type="match status" value="1"/>
</dbReference>
<evidence type="ECO:0000313" key="2">
    <source>
        <dbReference type="EMBL" id="SUN61405.1"/>
    </source>
</evidence>
<dbReference type="PANTHER" id="PTHR40078">
    <property type="entry name" value="INTEGRAL MEMBRANE PROTEIN-RELATED"/>
    <property type="match status" value="1"/>
</dbReference>
<protein>
    <submittedName>
        <fullName evidence="2">Uncharacterized BCR, YitT family COG1284</fullName>
    </submittedName>
</protein>
<feature type="transmembrane region" description="Helical" evidence="1">
    <location>
        <begin position="49"/>
        <end position="65"/>
    </location>
</feature>
<sequence>MVKKVFLSLGCYLLIAFGISLTIKAAIGVSSFNALNVALSEWSHLEVGTVTGCLNSFFLVVSYLLDDKKSKKEYSLMILSVCCLSYAINLFVYGMLPYLKVTSYGVKLCLFLVGICLAGYGTGKILYYGVLTFPIEKCCQLLEYRLQKPFSYFRYGIDMICVTLSLLISLTAQLPLFVREGTIISLVLLSYVIGKAKE</sequence>
<name>A0A9X5R551_STREQ</name>
<reference evidence="2 4" key="1">
    <citation type="submission" date="2018-06" db="EMBL/GenBank/DDBJ databases">
        <authorList>
            <consortium name="Pathogen Informatics"/>
            <person name="Doyle S."/>
        </authorList>
    </citation>
    <scope>NUCLEOTIDE SEQUENCE [LARGE SCALE GENOMIC DNA]</scope>
    <source>
        <strain evidence="2 4">NCTC11564</strain>
    </source>
</reference>
<feature type="transmembrane region" description="Helical" evidence="1">
    <location>
        <begin position="152"/>
        <end position="170"/>
    </location>
</feature>
<feature type="transmembrane region" description="Helical" evidence="1">
    <location>
        <begin position="77"/>
        <end position="96"/>
    </location>
</feature>
<accession>A0A9X5R551</accession>
<evidence type="ECO:0000313" key="4">
    <source>
        <dbReference type="Proteomes" id="UP000254559"/>
    </source>
</evidence>
<evidence type="ECO:0000313" key="3">
    <source>
        <dbReference type="EMBL" id="VTT27348.1"/>
    </source>
</evidence>
<proteinExistence type="predicted"/>
<evidence type="ECO:0000313" key="5">
    <source>
        <dbReference type="Proteomes" id="UP000339049"/>
    </source>
</evidence>
<keyword evidence="1" id="KW-0812">Transmembrane</keyword>
<keyword evidence="1" id="KW-0472">Membrane</keyword>
<dbReference type="EMBL" id="UHFO01000001">
    <property type="protein sequence ID" value="SUN61405.1"/>
    <property type="molecule type" value="Genomic_DNA"/>
</dbReference>
<gene>
    <name evidence="3" type="ORF">NCTC11557_02349</name>
    <name evidence="2" type="ORF">NCTC11564_00109</name>
</gene>
<comment type="caution">
    <text evidence="2">The sequence shown here is derived from an EMBL/GenBank/DDBJ whole genome shotgun (WGS) entry which is preliminary data.</text>
</comment>
<keyword evidence="1" id="KW-1133">Transmembrane helix</keyword>
<feature type="transmembrane region" description="Helical" evidence="1">
    <location>
        <begin position="176"/>
        <end position="194"/>
    </location>
</feature>
<evidence type="ECO:0000256" key="1">
    <source>
        <dbReference type="SAM" id="Phobius"/>
    </source>
</evidence>
<dbReference type="PANTHER" id="PTHR40078:SF1">
    <property type="entry name" value="INTEGRAL MEMBRANE PROTEIN"/>
    <property type="match status" value="1"/>
</dbReference>
<dbReference type="EMBL" id="CABEIY010000008">
    <property type="protein sequence ID" value="VTT27348.1"/>
    <property type="molecule type" value="Genomic_DNA"/>
</dbReference>
<dbReference type="AlphaFoldDB" id="A0A9X5R551"/>
<dbReference type="Proteomes" id="UP000339049">
    <property type="component" value="Unassembled WGS sequence"/>
</dbReference>
<feature type="transmembrane region" description="Helical" evidence="1">
    <location>
        <begin position="108"/>
        <end position="131"/>
    </location>
</feature>
<reference evidence="3 5" key="2">
    <citation type="submission" date="2019-05" db="EMBL/GenBank/DDBJ databases">
        <authorList>
            <consortium name="Pathogen Informatics"/>
        </authorList>
    </citation>
    <scope>NUCLEOTIDE SEQUENCE [LARGE SCALE GENOMIC DNA]</scope>
    <source>
        <strain evidence="3 5">NCTC11557</strain>
    </source>
</reference>
<dbReference type="Proteomes" id="UP000254559">
    <property type="component" value="Unassembled WGS sequence"/>
</dbReference>
<dbReference type="RefSeq" id="WP_003059616.1">
    <property type="nucleotide sequence ID" value="NZ_BLBJ01000015.1"/>
</dbReference>
<organism evidence="2 4">
    <name type="scientific">Streptococcus dysgalactiae subsp. equisimilis</name>
    <name type="common">Streptococcus equisimilis</name>
    <dbReference type="NCBI Taxonomy" id="119602"/>
    <lineage>
        <taxon>Bacteria</taxon>
        <taxon>Bacillati</taxon>
        <taxon>Bacillota</taxon>
        <taxon>Bacilli</taxon>
        <taxon>Lactobacillales</taxon>
        <taxon>Streptococcaceae</taxon>
        <taxon>Streptococcus</taxon>
    </lineage>
</organism>
<dbReference type="InterPro" id="IPR038750">
    <property type="entry name" value="YczE/YyaS-like"/>
</dbReference>